<dbReference type="Pfam" id="PF02311">
    <property type="entry name" value="AraC_binding"/>
    <property type="match status" value="1"/>
</dbReference>
<gene>
    <name evidence="5" type="ORF">EZJ58_3681</name>
</gene>
<evidence type="ECO:0000313" key="6">
    <source>
        <dbReference type="Proteomes" id="UP000294555"/>
    </source>
</evidence>
<keyword evidence="1" id="KW-0805">Transcription regulation</keyword>
<dbReference type="SMART" id="SM00342">
    <property type="entry name" value="HTH_ARAC"/>
    <property type="match status" value="1"/>
</dbReference>
<accession>A0A4R1NDI7</accession>
<name>A0A4R1NDI7_9GAMM</name>
<keyword evidence="6" id="KW-1185">Reference proteome</keyword>
<feature type="domain" description="HTH araC/xylS-type" evidence="4">
    <location>
        <begin position="175"/>
        <end position="272"/>
    </location>
</feature>
<keyword evidence="2" id="KW-0238">DNA-binding</keyword>
<dbReference type="OrthoDB" id="9809338at2"/>
<evidence type="ECO:0000256" key="2">
    <source>
        <dbReference type="ARBA" id="ARBA00023125"/>
    </source>
</evidence>
<sequence>MTTTQWVDIVKDKDSQVETIRAHFEGHAYDAHWHDSYLVGVTEAGVQQFHSGRVRYRSTPGKVFTLAPGEVHDGDAVDRDGFTYRMLYIPPQLLRSALPEIFENAPDRAEISCPATLFEDDLLAAATLSAFDALHRQDFKIVKDHGMQHLISALTRRYPWRKKRVTADSKNPALQRVRDYLHDSISEEIGLTELAALAGMDRFRLTRQFQHRYGLPPHAYLVQLRLVKARALLAKGILPADAAAQTGFADQSHLGRWFKRAYYLTPAAYRRICTIVPDR</sequence>
<dbReference type="Gene3D" id="1.10.10.60">
    <property type="entry name" value="Homeodomain-like"/>
    <property type="match status" value="1"/>
</dbReference>
<dbReference type="InterPro" id="IPR003313">
    <property type="entry name" value="AraC-bd"/>
</dbReference>
<evidence type="ECO:0000256" key="1">
    <source>
        <dbReference type="ARBA" id="ARBA00023015"/>
    </source>
</evidence>
<dbReference type="InterPro" id="IPR018060">
    <property type="entry name" value="HTH_AraC"/>
</dbReference>
<dbReference type="InterPro" id="IPR037923">
    <property type="entry name" value="HTH-like"/>
</dbReference>
<dbReference type="AlphaFoldDB" id="A0A4R1NDI7"/>
<dbReference type="PANTHER" id="PTHR46796">
    <property type="entry name" value="HTH-TYPE TRANSCRIPTIONAL ACTIVATOR RHAS-RELATED"/>
    <property type="match status" value="1"/>
</dbReference>
<dbReference type="InterPro" id="IPR050204">
    <property type="entry name" value="AraC_XylS_family_regulators"/>
</dbReference>
<proteinExistence type="predicted"/>
<dbReference type="Pfam" id="PF12833">
    <property type="entry name" value="HTH_18"/>
    <property type="match status" value="1"/>
</dbReference>
<evidence type="ECO:0000256" key="3">
    <source>
        <dbReference type="ARBA" id="ARBA00023163"/>
    </source>
</evidence>
<dbReference type="GO" id="GO:0003700">
    <property type="term" value="F:DNA-binding transcription factor activity"/>
    <property type="evidence" value="ECO:0007669"/>
    <property type="project" value="InterPro"/>
</dbReference>
<organism evidence="5 6">
    <name type="scientific">Sodalis ligni</name>
    <dbReference type="NCBI Taxonomy" id="2697027"/>
    <lineage>
        <taxon>Bacteria</taxon>
        <taxon>Pseudomonadati</taxon>
        <taxon>Pseudomonadota</taxon>
        <taxon>Gammaproteobacteria</taxon>
        <taxon>Enterobacterales</taxon>
        <taxon>Bruguierivoracaceae</taxon>
        <taxon>Sodalis</taxon>
    </lineage>
</organism>
<dbReference type="PANTHER" id="PTHR46796:SF2">
    <property type="entry name" value="TRANSCRIPTIONAL REGULATORY PROTEIN"/>
    <property type="match status" value="1"/>
</dbReference>
<evidence type="ECO:0000259" key="4">
    <source>
        <dbReference type="PROSITE" id="PS01124"/>
    </source>
</evidence>
<reference evidence="5 6" key="1">
    <citation type="submission" date="2019-02" db="EMBL/GenBank/DDBJ databases">
        <title>Investigation of anaerobic lignin degradation for improved lignocellulosic biofuels.</title>
        <authorList>
            <person name="Deangelis K."/>
        </authorList>
    </citation>
    <scope>NUCLEOTIDE SEQUENCE [LARGE SCALE GENOMIC DNA]</scope>
    <source>
        <strain evidence="5 6">159R</strain>
    </source>
</reference>
<dbReference type="SUPFAM" id="SSF46689">
    <property type="entry name" value="Homeodomain-like"/>
    <property type="match status" value="2"/>
</dbReference>
<dbReference type="EMBL" id="SJOI01000001">
    <property type="protein sequence ID" value="TCL05492.1"/>
    <property type="molecule type" value="Genomic_DNA"/>
</dbReference>
<keyword evidence="3" id="KW-0804">Transcription</keyword>
<protein>
    <submittedName>
        <fullName evidence="5">AraC family transcriptional regulator</fullName>
    </submittedName>
</protein>
<dbReference type="Proteomes" id="UP000294555">
    <property type="component" value="Unassembled WGS sequence"/>
</dbReference>
<dbReference type="RefSeq" id="WP_132924193.1">
    <property type="nucleotide sequence ID" value="NZ_SJOI01000001.1"/>
</dbReference>
<dbReference type="PROSITE" id="PS01124">
    <property type="entry name" value="HTH_ARAC_FAMILY_2"/>
    <property type="match status" value="1"/>
</dbReference>
<dbReference type="InterPro" id="IPR009057">
    <property type="entry name" value="Homeodomain-like_sf"/>
</dbReference>
<dbReference type="SUPFAM" id="SSF51215">
    <property type="entry name" value="Regulatory protein AraC"/>
    <property type="match status" value="1"/>
</dbReference>
<evidence type="ECO:0000313" key="5">
    <source>
        <dbReference type="EMBL" id="TCL05492.1"/>
    </source>
</evidence>
<comment type="caution">
    <text evidence="5">The sequence shown here is derived from an EMBL/GenBank/DDBJ whole genome shotgun (WGS) entry which is preliminary data.</text>
</comment>
<dbReference type="GO" id="GO:0043565">
    <property type="term" value="F:sequence-specific DNA binding"/>
    <property type="evidence" value="ECO:0007669"/>
    <property type="project" value="InterPro"/>
</dbReference>